<dbReference type="OMA" id="RECMLAC"/>
<name>A0A7M7HDX5_STRPU</name>
<evidence type="ECO:0000313" key="3">
    <source>
        <dbReference type="Proteomes" id="UP000007110"/>
    </source>
</evidence>
<evidence type="ECO:0000313" key="2">
    <source>
        <dbReference type="EnsemblMetazoa" id="XP_011661165"/>
    </source>
</evidence>
<dbReference type="EnsemblMetazoa" id="XM_011662863">
    <property type="protein sequence ID" value="XP_011661165"/>
    <property type="gene ID" value="LOC105436850"/>
</dbReference>
<feature type="signal peptide" evidence="1">
    <location>
        <begin position="1"/>
        <end position="23"/>
    </location>
</feature>
<dbReference type="OrthoDB" id="10081853at2759"/>
<reference evidence="3" key="1">
    <citation type="submission" date="2015-02" db="EMBL/GenBank/DDBJ databases">
        <title>Genome sequencing for Strongylocentrotus purpuratus.</title>
        <authorList>
            <person name="Murali S."/>
            <person name="Liu Y."/>
            <person name="Vee V."/>
            <person name="English A."/>
            <person name="Wang M."/>
            <person name="Skinner E."/>
            <person name="Han Y."/>
            <person name="Muzny D.M."/>
            <person name="Worley K.C."/>
            <person name="Gibbs R.A."/>
        </authorList>
    </citation>
    <scope>NUCLEOTIDE SEQUENCE</scope>
</reference>
<dbReference type="KEGG" id="spu:105436850"/>
<dbReference type="CDD" id="cd19941">
    <property type="entry name" value="TIL"/>
    <property type="match status" value="1"/>
</dbReference>
<sequence>MDLYASLCSSLLFLVSLMSVAECYRMPLVGRTRPQQQCPINNDLTFQHCMSACQSHTCEDVINEPPSGSWPCIRMCVSGWACPRGQVRLDGYTDVCTARDMCTTNETSCNHNNEVVRVNTNFFDGDLTCRCFVDGIVRCRNAFPTE</sequence>
<keyword evidence="1" id="KW-0732">Signal</keyword>
<dbReference type="AlphaFoldDB" id="A0A7M7HDX5"/>
<dbReference type="Proteomes" id="UP000007110">
    <property type="component" value="Unassembled WGS sequence"/>
</dbReference>
<proteinExistence type="predicted"/>
<reference evidence="2" key="2">
    <citation type="submission" date="2021-01" db="UniProtKB">
        <authorList>
            <consortium name="EnsemblMetazoa"/>
        </authorList>
    </citation>
    <scope>IDENTIFICATION</scope>
</reference>
<organism evidence="2 3">
    <name type="scientific">Strongylocentrotus purpuratus</name>
    <name type="common">Purple sea urchin</name>
    <dbReference type="NCBI Taxonomy" id="7668"/>
    <lineage>
        <taxon>Eukaryota</taxon>
        <taxon>Metazoa</taxon>
        <taxon>Echinodermata</taxon>
        <taxon>Eleutherozoa</taxon>
        <taxon>Echinozoa</taxon>
        <taxon>Echinoidea</taxon>
        <taxon>Euechinoidea</taxon>
        <taxon>Echinacea</taxon>
        <taxon>Camarodonta</taxon>
        <taxon>Echinidea</taxon>
        <taxon>Strongylocentrotidae</taxon>
        <taxon>Strongylocentrotus</taxon>
    </lineage>
</organism>
<keyword evidence="3" id="KW-1185">Reference proteome</keyword>
<feature type="chain" id="PRO_5029478439" evidence="1">
    <location>
        <begin position="24"/>
        <end position="146"/>
    </location>
</feature>
<dbReference type="GeneID" id="105436850"/>
<dbReference type="InParanoid" id="A0A7M7HDX5"/>
<dbReference type="Gene3D" id="2.10.25.10">
    <property type="entry name" value="Laminin"/>
    <property type="match status" value="1"/>
</dbReference>
<protein>
    <submittedName>
        <fullName evidence="2">Uncharacterized protein</fullName>
    </submittedName>
</protein>
<evidence type="ECO:0000256" key="1">
    <source>
        <dbReference type="SAM" id="SignalP"/>
    </source>
</evidence>
<dbReference type="RefSeq" id="XP_011661165.1">
    <property type="nucleotide sequence ID" value="XM_011662863.2"/>
</dbReference>
<accession>A0A7M7HDX5</accession>